<dbReference type="FunFam" id="3.40.50.300:FF:002470">
    <property type="entry name" value="ABC transporter, putative"/>
    <property type="match status" value="1"/>
</dbReference>
<dbReference type="PANTHER" id="PTHR19229:SF250">
    <property type="entry name" value="ABC TRANSPORTER DOMAIN-CONTAINING PROTEIN-RELATED"/>
    <property type="match status" value="1"/>
</dbReference>
<accession>A0A0A9ZH34</accession>
<dbReference type="Pfam" id="PF00005">
    <property type="entry name" value="ABC_tran"/>
    <property type="match status" value="1"/>
</dbReference>
<evidence type="ECO:0000256" key="2">
    <source>
        <dbReference type="ARBA" id="ARBA00022692"/>
    </source>
</evidence>
<dbReference type="InterPro" id="IPR026082">
    <property type="entry name" value="ABCA"/>
</dbReference>
<feature type="compositionally biased region" description="Low complexity" evidence="7">
    <location>
        <begin position="607"/>
        <end position="637"/>
    </location>
</feature>
<dbReference type="EMBL" id="GBHO01000621">
    <property type="protein sequence ID" value="JAG42983.1"/>
    <property type="molecule type" value="Transcribed_RNA"/>
</dbReference>
<evidence type="ECO:0000256" key="1">
    <source>
        <dbReference type="ARBA" id="ARBA00004141"/>
    </source>
</evidence>
<feature type="domain" description="ABC transporter" evidence="9">
    <location>
        <begin position="283"/>
        <end position="516"/>
    </location>
</feature>
<evidence type="ECO:0000256" key="4">
    <source>
        <dbReference type="ARBA" id="ARBA00022840"/>
    </source>
</evidence>
<feature type="transmembrane region" description="Helical" evidence="8">
    <location>
        <begin position="218"/>
        <end position="240"/>
    </location>
</feature>
<dbReference type="InterPro" id="IPR003593">
    <property type="entry name" value="AAA+_ATPase"/>
</dbReference>
<feature type="transmembrane region" description="Helical" evidence="8">
    <location>
        <begin position="132"/>
        <end position="151"/>
    </location>
</feature>
<evidence type="ECO:0000313" key="10">
    <source>
        <dbReference type="EMBL" id="JAG42983.1"/>
    </source>
</evidence>
<reference evidence="10" key="2">
    <citation type="submission" date="2014-07" db="EMBL/GenBank/DDBJ databases">
        <authorList>
            <person name="Hull J."/>
        </authorList>
    </citation>
    <scope>NUCLEOTIDE SEQUENCE</scope>
</reference>
<dbReference type="InterPro" id="IPR027417">
    <property type="entry name" value="P-loop_NTPase"/>
</dbReference>
<comment type="subcellular location">
    <subcellularLocation>
        <location evidence="1">Membrane</location>
        <topology evidence="1">Multi-pass membrane protein</topology>
    </subcellularLocation>
</comment>
<feature type="transmembrane region" description="Helical" evidence="8">
    <location>
        <begin position="100"/>
        <end position="125"/>
    </location>
</feature>
<keyword evidence="3" id="KW-0547">Nucleotide-binding</keyword>
<dbReference type="InterPro" id="IPR013525">
    <property type="entry name" value="ABC2_TM"/>
</dbReference>
<reference evidence="10" key="1">
    <citation type="journal article" date="2014" name="PLoS ONE">
        <title>Transcriptome-Based Identification of ABC Transporters in the Western Tarnished Plant Bug Lygus hesperus.</title>
        <authorList>
            <person name="Hull J.J."/>
            <person name="Chaney K."/>
            <person name="Geib S.M."/>
            <person name="Fabrick J.A."/>
            <person name="Brent C.S."/>
            <person name="Walsh D."/>
            <person name="Lavine L.C."/>
        </authorList>
    </citation>
    <scope>NUCLEOTIDE SEQUENCE</scope>
</reference>
<evidence type="ECO:0000256" key="3">
    <source>
        <dbReference type="ARBA" id="ARBA00022741"/>
    </source>
</evidence>
<feature type="non-terminal residue" evidence="10">
    <location>
        <position position="1"/>
    </location>
</feature>
<dbReference type="GO" id="GO:0140359">
    <property type="term" value="F:ABC-type transporter activity"/>
    <property type="evidence" value="ECO:0007669"/>
    <property type="project" value="InterPro"/>
</dbReference>
<dbReference type="CDD" id="cd03263">
    <property type="entry name" value="ABC_subfamily_A"/>
    <property type="match status" value="1"/>
</dbReference>
<dbReference type="PANTHER" id="PTHR19229">
    <property type="entry name" value="ATP-BINDING CASSETTE TRANSPORTER SUBFAMILY A ABCA"/>
    <property type="match status" value="1"/>
</dbReference>
<dbReference type="GO" id="GO:0005319">
    <property type="term" value="F:lipid transporter activity"/>
    <property type="evidence" value="ECO:0007669"/>
    <property type="project" value="TreeGrafter"/>
</dbReference>
<feature type="region of interest" description="Disordered" evidence="7">
    <location>
        <begin position="598"/>
        <end position="637"/>
    </location>
</feature>
<keyword evidence="5 8" id="KW-1133">Transmembrane helix</keyword>
<proteinExistence type="predicted"/>
<organism evidence="10">
    <name type="scientific">Lygus hesperus</name>
    <name type="common">Western plant bug</name>
    <dbReference type="NCBI Taxonomy" id="30085"/>
    <lineage>
        <taxon>Eukaryota</taxon>
        <taxon>Metazoa</taxon>
        <taxon>Ecdysozoa</taxon>
        <taxon>Arthropoda</taxon>
        <taxon>Hexapoda</taxon>
        <taxon>Insecta</taxon>
        <taxon>Pterygota</taxon>
        <taxon>Neoptera</taxon>
        <taxon>Paraneoptera</taxon>
        <taxon>Hemiptera</taxon>
        <taxon>Heteroptera</taxon>
        <taxon>Panheteroptera</taxon>
        <taxon>Cimicomorpha</taxon>
        <taxon>Miridae</taxon>
        <taxon>Mirini</taxon>
        <taxon>Lygus</taxon>
    </lineage>
</organism>
<keyword evidence="2 8" id="KW-0812">Transmembrane</keyword>
<sequence>NNIEKGTCHEQITNPTTESIVLPWFTFSIVMLIAATYFIQFPHKERTSGFKHLQLMTGVWPMFYWLPIIVVDFFIFLLLTSLVMITIVSSDSYNLFDSQLQLIFLGLILYGISSILLAHVFSYFFKKYTAAVLTYIFLSMVTLVASLVLTLEWPKWKMEYTYFLPWTTFLVYFYKISEWSNKEALCKLCSEDSTLGGCDEIMKTSELYKEINFFLIDALIYAILILWMEYGVGSLLVAFLKKIMYGRIESNNYVSDPEVVIEKERIKNINTKSNDNNEEVPIFICDSLGKKYSRGQTAVYDVTFGVQQGECFGLLGTNGAGKSTTFAILAGLIIPTKGTAEIMSEKLKPICNSRYLKRLGYCPQQEGLLHGLSARSLITFFGLLRGVPFSQAKTQTQKWIGALDMSEICDRPCGNYSGGNKRKLSLALAMIGNPPIVLLDEPTTGVDPVNRRRIWDILRHSLETNKQTIILTSHSMDECEALCGRITIMVKGVMKCIGPIPRLKKNFGKGCVLQVRLRATSSETDMNSARIKIESKFSPHIHLQDEQPGLLSYYISTETIKMHEMFEIMLGLKSANKTIEDFNLSDLTLEQVFLSFTSEQRGQENQSKTPTSGRTSTSPQSSSEPLSSENTELSSRK</sequence>
<feature type="transmembrane region" description="Helical" evidence="8">
    <location>
        <begin position="62"/>
        <end position="88"/>
    </location>
</feature>
<dbReference type="InterPro" id="IPR017871">
    <property type="entry name" value="ABC_transporter-like_CS"/>
</dbReference>
<dbReference type="SMART" id="SM00382">
    <property type="entry name" value="AAA"/>
    <property type="match status" value="1"/>
</dbReference>
<dbReference type="GO" id="GO:0016887">
    <property type="term" value="F:ATP hydrolysis activity"/>
    <property type="evidence" value="ECO:0007669"/>
    <property type="project" value="InterPro"/>
</dbReference>
<evidence type="ECO:0000256" key="8">
    <source>
        <dbReference type="SAM" id="Phobius"/>
    </source>
</evidence>
<evidence type="ECO:0000259" key="9">
    <source>
        <dbReference type="PROSITE" id="PS50893"/>
    </source>
</evidence>
<keyword evidence="6 8" id="KW-0472">Membrane</keyword>
<dbReference type="InterPro" id="IPR003439">
    <property type="entry name" value="ABC_transporter-like_ATP-bd"/>
</dbReference>
<dbReference type="PROSITE" id="PS00211">
    <property type="entry name" value="ABC_TRANSPORTER_1"/>
    <property type="match status" value="1"/>
</dbReference>
<dbReference type="GO" id="GO:0016020">
    <property type="term" value="C:membrane"/>
    <property type="evidence" value="ECO:0007669"/>
    <property type="project" value="UniProtKB-SubCell"/>
</dbReference>
<dbReference type="Pfam" id="PF12698">
    <property type="entry name" value="ABC2_membrane_3"/>
    <property type="match status" value="1"/>
</dbReference>
<dbReference type="AlphaFoldDB" id="A0A0A9ZH34"/>
<evidence type="ECO:0000256" key="6">
    <source>
        <dbReference type="ARBA" id="ARBA00023136"/>
    </source>
</evidence>
<dbReference type="Gene3D" id="3.40.50.300">
    <property type="entry name" value="P-loop containing nucleotide triphosphate hydrolases"/>
    <property type="match status" value="1"/>
</dbReference>
<dbReference type="SUPFAM" id="SSF52540">
    <property type="entry name" value="P-loop containing nucleoside triphosphate hydrolases"/>
    <property type="match status" value="1"/>
</dbReference>
<name>A0A0A9ZH34_LYGHE</name>
<protein>
    <submittedName>
        <fullName evidence="10">ATP-binding cassette sub-family A member 2</fullName>
    </submittedName>
</protein>
<dbReference type="GO" id="GO:0005524">
    <property type="term" value="F:ATP binding"/>
    <property type="evidence" value="ECO:0007669"/>
    <property type="project" value="UniProtKB-KW"/>
</dbReference>
<keyword evidence="4 10" id="KW-0067">ATP-binding</keyword>
<feature type="transmembrane region" description="Helical" evidence="8">
    <location>
        <begin position="20"/>
        <end position="41"/>
    </location>
</feature>
<evidence type="ECO:0000256" key="7">
    <source>
        <dbReference type="SAM" id="MobiDB-lite"/>
    </source>
</evidence>
<gene>
    <name evidence="10" type="primary">ABCA2_6</name>
    <name evidence="10" type="ORF">CM83_74666</name>
</gene>
<evidence type="ECO:0000256" key="5">
    <source>
        <dbReference type="ARBA" id="ARBA00022989"/>
    </source>
</evidence>
<dbReference type="PROSITE" id="PS50893">
    <property type="entry name" value="ABC_TRANSPORTER_2"/>
    <property type="match status" value="1"/>
</dbReference>